<comment type="similarity">
    <text evidence="2">Belongs to the peptidase S54 family.</text>
</comment>
<evidence type="ECO:0000256" key="4">
    <source>
        <dbReference type="ARBA" id="ARBA00022801"/>
    </source>
</evidence>
<evidence type="ECO:0000256" key="2">
    <source>
        <dbReference type="ARBA" id="ARBA00009045"/>
    </source>
</evidence>
<dbReference type="RefSeq" id="WP_073309640.1">
    <property type="nucleotide sequence ID" value="NZ_FQZI01000002.1"/>
</dbReference>
<evidence type="ECO:0000256" key="5">
    <source>
        <dbReference type="ARBA" id="ARBA00022989"/>
    </source>
</evidence>
<dbReference type="AlphaFoldDB" id="A0A1M6D6I2"/>
<organism evidence="11 12">
    <name type="scientific">Flavobacterium terrae</name>
    <dbReference type="NCBI Taxonomy" id="415425"/>
    <lineage>
        <taxon>Bacteria</taxon>
        <taxon>Pseudomonadati</taxon>
        <taxon>Bacteroidota</taxon>
        <taxon>Flavobacteriia</taxon>
        <taxon>Flavobacteriales</taxon>
        <taxon>Flavobacteriaceae</taxon>
        <taxon>Flavobacterium</taxon>
    </lineage>
</organism>
<dbReference type="Proteomes" id="UP000184488">
    <property type="component" value="Unassembled WGS sequence"/>
</dbReference>
<dbReference type="EMBL" id="FQZI01000002">
    <property type="protein sequence ID" value="SHI68761.1"/>
    <property type="molecule type" value="Genomic_DNA"/>
</dbReference>
<keyword evidence="11" id="KW-0645">Protease</keyword>
<evidence type="ECO:0000256" key="8">
    <source>
        <dbReference type="SAM" id="Phobius"/>
    </source>
</evidence>
<dbReference type="OrthoDB" id="680602at2"/>
<feature type="compositionally biased region" description="Polar residues" evidence="7">
    <location>
        <begin position="245"/>
        <end position="255"/>
    </location>
</feature>
<feature type="transmembrane region" description="Helical" evidence="8">
    <location>
        <begin position="191"/>
        <end position="208"/>
    </location>
</feature>
<feature type="domain" description="Peptidase S54 rhomboid" evidence="9">
    <location>
        <begin position="64"/>
        <end position="205"/>
    </location>
</feature>
<keyword evidence="12" id="KW-1185">Reference proteome</keyword>
<evidence type="ECO:0000256" key="6">
    <source>
        <dbReference type="ARBA" id="ARBA00023136"/>
    </source>
</evidence>
<dbReference type="InterPro" id="IPR046483">
    <property type="entry name" value="DUF6576"/>
</dbReference>
<dbReference type="Pfam" id="PF20216">
    <property type="entry name" value="DUF6576"/>
    <property type="match status" value="1"/>
</dbReference>
<dbReference type="GO" id="GO:0006508">
    <property type="term" value="P:proteolysis"/>
    <property type="evidence" value="ECO:0007669"/>
    <property type="project" value="UniProtKB-KW"/>
</dbReference>
<feature type="transmembrane region" description="Helical" evidence="8">
    <location>
        <begin position="103"/>
        <end position="128"/>
    </location>
</feature>
<feature type="transmembrane region" description="Helical" evidence="8">
    <location>
        <begin position="168"/>
        <end position="185"/>
    </location>
</feature>
<dbReference type="InterPro" id="IPR050925">
    <property type="entry name" value="Rhomboid_protease_S54"/>
</dbReference>
<dbReference type="PANTHER" id="PTHR43731">
    <property type="entry name" value="RHOMBOID PROTEASE"/>
    <property type="match status" value="1"/>
</dbReference>
<gene>
    <name evidence="11" type="ORF">SAMN05444363_1273</name>
</gene>
<feature type="region of interest" description="Disordered" evidence="7">
    <location>
        <begin position="237"/>
        <end position="257"/>
    </location>
</feature>
<reference evidence="12" key="1">
    <citation type="submission" date="2016-11" db="EMBL/GenBank/DDBJ databases">
        <authorList>
            <person name="Varghese N."/>
            <person name="Submissions S."/>
        </authorList>
    </citation>
    <scope>NUCLEOTIDE SEQUENCE [LARGE SCALE GENOMIC DNA]</scope>
    <source>
        <strain evidence="12">DSM 18829</strain>
    </source>
</reference>
<dbReference type="SUPFAM" id="SSF144091">
    <property type="entry name" value="Rhomboid-like"/>
    <property type="match status" value="1"/>
</dbReference>
<evidence type="ECO:0000256" key="7">
    <source>
        <dbReference type="SAM" id="MobiDB-lite"/>
    </source>
</evidence>
<feature type="transmembrane region" description="Helical" evidence="8">
    <location>
        <begin position="21"/>
        <end position="41"/>
    </location>
</feature>
<dbReference type="InterPro" id="IPR035952">
    <property type="entry name" value="Rhomboid-like_sf"/>
</dbReference>
<sequence length="294" mass="33126">MSLINDFKLEYRIGDMTTKLIFWNILLFTIPSVAVALLRLFNVQFNYYNLVGLPSNFSSFLIKPWTIVSYSFFHSGFMHILFNMIMLNFCGKLFVTFFTQKQLFALYVLGGLFGGVLYLLSYFVFPLLQNQSTLLVGASASVMAILVATTTYSPYMNIRLLLIGNVKLWHIAVVFLVLDLIQLPLENTGGHLAHIGGAVFGFVFIKALQAGTDLTSGFNSLLDFFANLFSPKKSAPFKKIHKNPKSSNPTKTTSRVVIKDKTQQQIDEILDKISQSGYDSLTKEEKDFLFRAGK</sequence>
<dbReference type="Pfam" id="PF01694">
    <property type="entry name" value="Rhomboid"/>
    <property type="match status" value="1"/>
</dbReference>
<dbReference type="GO" id="GO:0004252">
    <property type="term" value="F:serine-type endopeptidase activity"/>
    <property type="evidence" value="ECO:0007669"/>
    <property type="project" value="InterPro"/>
</dbReference>
<keyword evidence="6 8" id="KW-0472">Membrane</keyword>
<keyword evidence="5 8" id="KW-1133">Transmembrane helix</keyword>
<evidence type="ECO:0000256" key="3">
    <source>
        <dbReference type="ARBA" id="ARBA00022692"/>
    </source>
</evidence>
<comment type="subcellular location">
    <subcellularLocation>
        <location evidence="1">Membrane</location>
        <topology evidence="1">Multi-pass membrane protein</topology>
    </subcellularLocation>
</comment>
<dbReference type="Gene3D" id="1.20.1540.10">
    <property type="entry name" value="Rhomboid-like"/>
    <property type="match status" value="1"/>
</dbReference>
<protein>
    <submittedName>
        <fullName evidence="11">Membrane associated serine protease, rhomboid family</fullName>
    </submittedName>
</protein>
<dbReference type="GO" id="GO:0016020">
    <property type="term" value="C:membrane"/>
    <property type="evidence" value="ECO:0007669"/>
    <property type="project" value="UniProtKB-SubCell"/>
</dbReference>
<evidence type="ECO:0000313" key="12">
    <source>
        <dbReference type="Proteomes" id="UP000184488"/>
    </source>
</evidence>
<keyword evidence="4" id="KW-0378">Hydrolase</keyword>
<dbReference type="PANTHER" id="PTHR43731:SF14">
    <property type="entry name" value="PRESENILIN-ASSOCIATED RHOMBOID-LIKE PROTEIN, MITOCHONDRIAL"/>
    <property type="match status" value="1"/>
</dbReference>
<evidence type="ECO:0000259" key="9">
    <source>
        <dbReference type="Pfam" id="PF01694"/>
    </source>
</evidence>
<feature type="transmembrane region" description="Helical" evidence="8">
    <location>
        <begin position="134"/>
        <end position="156"/>
    </location>
</feature>
<evidence type="ECO:0000313" key="11">
    <source>
        <dbReference type="EMBL" id="SHI68761.1"/>
    </source>
</evidence>
<accession>A0A1M6D6I2</accession>
<evidence type="ECO:0000259" key="10">
    <source>
        <dbReference type="Pfam" id="PF20216"/>
    </source>
</evidence>
<evidence type="ECO:0000256" key="1">
    <source>
        <dbReference type="ARBA" id="ARBA00004141"/>
    </source>
</evidence>
<feature type="domain" description="DUF6576" evidence="10">
    <location>
        <begin position="259"/>
        <end position="289"/>
    </location>
</feature>
<name>A0A1M6D6I2_9FLAO</name>
<keyword evidence="3 8" id="KW-0812">Transmembrane</keyword>
<dbReference type="STRING" id="415425.SAMN05444363_1273"/>
<proteinExistence type="inferred from homology"/>
<dbReference type="InterPro" id="IPR022764">
    <property type="entry name" value="Peptidase_S54_rhomboid_dom"/>
</dbReference>